<dbReference type="SUPFAM" id="SSF56752">
    <property type="entry name" value="D-aminoacid aminotransferase-like PLP-dependent enzymes"/>
    <property type="match status" value="1"/>
</dbReference>
<protein>
    <recommendedName>
        <fullName evidence="7">Probable branched-chain-amino-acid aminotransferase</fullName>
        <ecNumber evidence="6">2.6.1.42</ecNumber>
    </recommendedName>
</protein>
<evidence type="ECO:0000256" key="2">
    <source>
        <dbReference type="ARBA" id="ARBA00004824"/>
    </source>
</evidence>
<dbReference type="Pfam" id="PF01063">
    <property type="entry name" value="Aminotran_4"/>
    <property type="match status" value="1"/>
</dbReference>
<keyword evidence="12" id="KW-0808">Transferase</keyword>
<evidence type="ECO:0000256" key="10">
    <source>
        <dbReference type="ARBA" id="ARBA00048798"/>
    </source>
</evidence>
<evidence type="ECO:0000256" key="1">
    <source>
        <dbReference type="ARBA" id="ARBA00003109"/>
    </source>
</evidence>
<evidence type="ECO:0000256" key="5">
    <source>
        <dbReference type="ARBA" id="ARBA00009320"/>
    </source>
</evidence>
<comment type="similarity">
    <text evidence="5">Belongs to the class-IV pyridoxal-phosphate-dependent aminotransferase family.</text>
</comment>
<sequence length="280" mass="30822">MSRIVFVNGSYVPFEEANISIMDRGFLFADGIYEVSAVVNGKLVDNEAHMARLDRCLKEIDIVNPYSYEQWIEIEKELVKRNELKEGCVYMQVTRGAAERDFSYDKSIKPTVVAFTQVKNIVNNPAAETGGKAISVEDIRWARRDIKSVGLLAQVFAKQAAKEAGAVEALMVQDGYVTEGGSSTAFIIAGDKIITRPLSRAILPGITRLTVMRLANEKNLTIEERLFTLEEAFAADEAFITSATTFVMPIVSIDGKQVGSGKPGPLTKRLRALYLEMAGA</sequence>
<evidence type="ECO:0000256" key="3">
    <source>
        <dbReference type="ARBA" id="ARBA00004931"/>
    </source>
</evidence>
<gene>
    <name evidence="12" type="ORF">WJT86_04135</name>
</gene>
<dbReference type="GO" id="GO:0047810">
    <property type="term" value="F:D-alanine-2-oxoglutarate aminotransferase activity"/>
    <property type="evidence" value="ECO:0007669"/>
    <property type="project" value="UniProtKB-EC"/>
</dbReference>
<organism evidence="12 13">
    <name type="scientific">Hohaiivirga grylli</name>
    <dbReference type="NCBI Taxonomy" id="3133970"/>
    <lineage>
        <taxon>Bacteria</taxon>
        <taxon>Pseudomonadati</taxon>
        <taxon>Pseudomonadota</taxon>
        <taxon>Alphaproteobacteria</taxon>
        <taxon>Hyphomicrobiales</taxon>
        <taxon>Methylobacteriaceae</taxon>
        <taxon>Hohaiivirga</taxon>
    </lineage>
</organism>
<comment type="pathway">
    <text evidence="2">Amino-acid biosynthesis; L-isoleucine biosynthesis; L-isoleucine from 2-oxobutanoate: step 4/4.</text>
</comment>
<evidence type="ECO:0000256" key="7">
    <source>
        <dbReference type="ARBA" id="ARBA00014472"/>
    </source>
</evidence>
<evidence type="ECO:0000256" key="6">
    <source>
        <dbReference type="ARBA" id="ARBA00013053"/>
    </source>
</evidence>
<dbReference type="NCBIfam" id="NF005209">
    <property type="entry name" value="PRK06680.1"/>
    <property type="match status" value="1"/>
</dbReference>
<evidence type="ECO:0000256" key="9">
    <source>
        <dbReference type="ARBA" id="ARBA00048212"/>
    </source>
</evidence>
<dbReference type="CDD" id="cd01558">
    <property type="entry name" value="D-AAT_like"/>
    <property type="match status" value="1"/>
</dbReference>
<name>A0ABV0BHW5_9HYPH</name>
<dbReference type="InterPro" id="IPR050571">
    <property type="entry name" value="Class-IV_PLP-Dep_Aminotrnsfr"/>
</dbReference>
<evidence type="ECO:0000313" key="12">
    <source>
        <dbReference type="EMBL" id="MEN3930250.1"/>
    </source>
</evidence>
<dbReference type="PANTHER" id="PTHR42743">
    <property type="entry name" value="AMINO-ACID AMINOTRANSFERASE"/>
    <property type="match status" value="1"/>
</dbReference>
<dbReference type="Proteomes" id="UP001418637">
    <property type="component" value="Unassembled WGS sequence"/>
</dbReference>
<comment type="caution">
    <text evidence="12">The sequence shown here is derived from an EMBL/GenBank/DDBJ whole genome shotgun (WGS) entry which is preliminary data.</text>
</comment>
<dbReference type="InterPro" id="IPR043131">
    <property type="entry name" value="BCAT-like_N"/>
</dbReference>
<comment type="catalytic activity">
    <reaction evidence="9">
        <text>L-valine + 2-oxoglutarate = 3-methyl-2-oxobutanoate + L-glutamate</text>
        <dbReference type="Rhea" id="RHEA:24813"/>
        <dbReference type="ChEBI" id="CHEBI:11851"/>
        <dbReference type="ChEBI" id="CHEBI:16810"/>
        <dbReference type="ChEBI" id="CHEBI:29985"/>
        <dbReference type="ChEBI" id="CHEBI:57762"/>
        <dbReference type="EC" id="2.6.1.42"/>
    </reaction>
</comment>
<comment type="catalytic activity">
    <reaction evidence="11">
        <text>L-leucine + 2-oxoglutarate = 4-methyl-2-oxopentanoate + L-glutamate</text>
        <dbReference type="Rhea" id="RHEA:18321"/>
        <dbReference type="ChEBI" id="CHEBI:16810"/>
        <dbReference type="ChEBI" id="CHEBI:17865"/>
        <dbReference type="ChEBI" id="CHEBI:29985"/>
        <dbReference type="ChEBI" id="CHEBI:57427"/>
        <dbReference type="EC" id="2.6.1.42"/>
    </reaction>
</comment>
<dbReference type="PANTHER" id="PTHR42743:SF11">
    <property type="entry name" value="AMINODEOXYCHORISMATE LYASE"/>
    <property type="match status" value="1"/>
</dbReference>
<accession>A0ABV0BHW5</accession>
<evidence type="ECO:0000256" key="11">
    <source>
        <dbReference type="ARBA" id="ARBA00049229"/>
    </source>
</evidence>
<dbReference type="EC" id="2.6.1.42" evidence="6"/>
<reference evidence="12 13" key="1">
    <citation type="submission" date="2024-04" db="EMBL/GenBank/DDBJ databases">
        <title>A novel species isolated from cricket.</title>
        <authorList>
            <person name="Wang H.-C."/>
        </authorList>
    </citation>
    <scope>NUCLEOTIDE SEQUENCE [LARGE SCALE GENOMIC DNA]</scope>
    <source>
        <strain evidence="12 13">WL0021</strain>
    </source>
</reference>
<dbReference type="Gene3D" id="3.20.10.10">
    <property type="entry name" value="D-amino Acid Aminotransferase, subunit A, domain 2"/>
    <property type="match status" value="1"/>
</dbReference>
<dbReference type="InterPro" id="IPR036038">
    <property type="entry name" value="Aminotransferase-like"/>
</dbReference>
<comment type="catalytic activity">
    <reaction evidence="10">
        <text>L-isoleucine + 2-oxoglutarate = (S)-3-methyl-2-oxopentanoate + L-glutamate</text>
        <dbReference type="Rhea" id="RHEA:24801"/>
        <dbReference type="ChEBI" id="CHEBI:16810"/>
        <dbReference type="ChEBI" id="CHEBI:29985"/>
        <dbReference type="ChEBI" id="CHEBI:35146"/>
        <dbReference type="ChEBI" id="CHEBI:58045"/>
        <dbReference type="EC" id="2.6.1.42"/>
    </reaction>
</comment>
<dbReference type="EMBL" id="JBBYXI010000001">
    <property type="protein sequence ID" value="MEN3930250.1"/>
    <property type="molecule type" value="Genomic_DNA"/>
</dbReference>
<dbReference type="RefSeq" id="WP_346336212.1">
    <property type="nucleotide sequence ID" value="NZ_JBBYXI010000001.1"/>
</dbReference>
<keyword evidence="13" id="KW-1185">Reference proteome</keyword>
<evidence type="ECO:0000256" key="8">
    <source>
        <dbReference type="ARBA" id="ARBA00023304"/>
    </source>
</evidence>
<keyword evidence="8" id="KW-0100">Branched-chain amino acid biosynthesis</keyword>
<comment type="pathway">
    <text evidence="4">Amino-acid biosynthesis; L-leucine biosynthesis; L-leucine from 3-methyl-2-oxobutanoate: step 4/4.</text>
</comment>
<keyword evidence="8" id="KW-0028">Amino-acid biosynthesis</keyword>
<evidence type="ECO:0000313" key="13">
    <source>
        <dbReference type="Proteomes" id="UP001418637"/>
    </source>
</evidence>
<evidence type="ECO:0000256" key="4">
    <source>
        <dbReference type="ARBA" id="ARBA00005072"/>
    </source>
</evidence>
<comment type="function">
    <text evidence="1">Acts on leucine, isoleucine and valine.</text>
</comment>
<keyword evidence="12" id="KW-0032">Aminotransferase</keyword>
<dbReference type="InterPro" id="IPR001544">
    <property type="entry name" value="Aminotrans_IV"/>
</dbReference>
<comment type="pathway">
    <text evidence="3">Amino-acid biosynthesis; L-valine biosynthesis; L-valine from pyruvate: step 4/4.</text>
</comment>
<dbReference type="Gene3D" id="3.30.470.10">
    <property type="match status" value="1"/>
</dbReference>
<proteinExistence type="inferred from homology"/>
<dbReference type="InterPro" id="IPR043132">
    <property type="entry name" value="BCAT-like_C"/>
</dbReference>